<feature type="region of interest" description="Disordered" evidence="11">
    <location>
        <begin position="186"/>
        <end position="205"/>
    </location>
</feature>
<reference evidence="14" key="2">
    <citation type="submission" date="2015-01" db="EMBL/GenBank/DDBJ databases">
        <title>Evolutionary Origins and Diversification of the Mycorrhizal Mutualists.</title>
        <authorList>
            <consortium name="DOE Joint Genome Institute"/>
            <consortium name="Mycorrhizal Genomics Consortium"/>
            <person name="Kohler A."/>
            <person name="Kuo A."/>
            <person name="Nagy L.G."/>
            <person name="Floudas D."/>
            <person name="Copeland A."/>
            <person name="Barry K.W."/>
            <person name="Cichocki N."/>
            <person name="Veneault-Fourrey C."/>
            <person name="LaButti K."/>
            <person name="Lindquist E.A."/>
            <person name="Lipzen A."/>
            <person name="Lundell T."/>
            <person name="Morin E."/>
            <person name="Murat C."/>
            <person name="Riley R."/>
            <person name="Ohm R."/>
            <person name="Sun H."/>
            <person name="Tunlid A."/>
            <person name="Henrissat B."/>
            <person name="Grigoriev I.V."/>
            <person name="Hibbett D.S."/>
            <person name="Martin F."/>
        </authorList>
    </citation>
    <scope>NUCLEOTIDE SEQUENCE [LARGE SCALE GENOMIC DNA]</scope>
    <source>
        <strain evidence="14">441</strain>
    </source>
</reference>
<evidence type="ECO:0000313" key="13">
    <source>
        <dbReference type="EMBL" id="KIK22477.1"/>
    </source>
</evidence>
<dbReference type="PANTHER" id="PTHR24403:SF67">
    <property type="entry name" value="FI01116P-RELATED"/>
    <property type="match status" value="1"/>
</dbReference>
<dbReference type="EMBL" id="KN833739">
    <property type="protein sequence ID" value="KIK22477.1"/>
    <property type="molecule type" value="Genomic_DNA"/>
</dbReference>
<keyword evidence="9" id="KW-0539">Nucleus</keyword>
<keyword evidence="3" id="KW-0677">Repeat</keyword>
<evidence type="ECO:0000259" key="12">
    <source>
        <dbReference type="PROSITE" id="PS50157"/>
    </source>
</evidence>
<feature type="compositionally biased region" description="Low complexity" evidence="11">
    <location>
        <begin position="431"/>
        <end position="451"/>
    </location>
</feature>
<dbReference type="Gene3D" id="3.30.160.60">
    <property type="entry name" value="Classic Zinc Finger"/>
    <property type="match status" value="2"/>
</dbReference>
<dbReference type="FunFam" id="3.30.160.60:FF:001228">
    <property type="entry name" value="Zinc finger protein 236"/>
    <property type="match status" value="1"/>
</dbReference>
<keyword evidence="5" id="KW-0862">Zinc</keyword>
<keyword evidence="14" id="KW-1185">Reference proteome</keyword>
<keyword evidence="2" id="KW-0479">Metal-binding</keyword>
<organism evidence="13 14">
    <name type="scientific">Pisolithus microcarpus 441</name>
    <dbReference type="NCBI Taxonomy" id="765257"/>
    <lineage>
        <taxon>Eukaryota</taxon>
        <taxon>Fungi</taxon>
        <taxon>Dikarya</taxon>
        <taxon>Basidiomycota</taxon>
        <taxon>Agaricomycotina</taxon>
        <taxon>Agaricomycetes</taxon>
        <taxon>Agaricomycetidae</taxon>
        <taxon>Boletales</taxon>
        <taxon>Sclerodermatineae</taxon>
        <taxon>Pisolithaceae</taxon>
        <taxon>Pisolithus</taxon>
    </lineage>
</organism>
<evidence type="ECO:0000256" key="1">
    <source>
        <dbReference type="ARBA" id="ARBA00004123"/>
    </source>
</evidence>
<feature type="region of interest" description="Disordered" evidence="11">
    <location>
        <begin position="1"/>
        <end position="63"/>
    </location>
</feature>
<dbReference type="Proteomes" id="UP000054018">
    <property type="component" value="Unassembled WGS sequence"/>
</dbReference>
<feature type="compositionally biased region" description="Polar residues" evidence="11">
    <location>
        <begin position="20"/>
        <end position="36"/>
    </location>
</feature>
<dbReference type="Pfam" id="PF00096">
    <property type="entry name" value="zf-C2H2"/>
    <property type="match status" value="2"/>
</dbReference>
<dbReference type="PROSITE" id="PS00028">
    <property type="entry name" value="ZINC_FINGER_C2H2_1"/>
    <property type="match status" value="2"/>
</dbReference>
<dbReference type="OrthoDB" id="6077919at2759"/>
<dbReference type="SMART" id="SM00355">
    <property type="entry name" value="ZnF_C2H2"/>
    <property type="match status" value="2"/>
</dbReference>
<evidence type="ECO:0000256" key="8">
    <source>
        <dbReference type="ARBA" id="ARBA00023163"/>
    </source>
</evidence>
<protein>
    <recommendedName>
        <fullName evidence="12">C2H2-type domain-containing protein</fullName>
    </recommendedName>
</protein>
<dbReference type="GO" id="GO:0045944">
    <property type="term" value="P:positive regulation of transcription by RNA polymerase II"/>
    <property type="evidence" value="ECO:0007669"/>
    <property type="project" value="TreeGrafter"/>
</dbReference>
<feature type="domain" description="C2H2-type" evidence="12">
    <location>
        <begin position="286"/>
        <end position="315"/>
    </location>
</feature>
<feature type="compositionally biased region" description="Acidic residues" evidence="11">
    <location>
        <begin position="365"/>
        <end position="379"/>
    </location>
</feature>
<evidence type="ECO:0000256" key="6">
    <source>
        <dbReference type="ARBA" id="ARBA00023015"/>
    </source>
</evidence>
<feature type="compositionally biased region" description="Polar residues" evidence="11">
    <location>
        <begin position="186"/>
        <end position="198"/>
    </location>
</feature>
<dbReference type="STRING" id="765257.A0A0C9ZJ16"/>
<evidence type="ECO:0000313" key="14">
    <source>
        <dbReference type="Proteomes" id="UP000054018"/>
    </source>
</evidence>
<comment type="subcellular location">
    <subcellularLocation>
        <location evidence="1">Nucleus</location>
    </subcellularLocation>
</comment>
<dbReference type="HOGENOM" id="CLU_552138_0_0_1"/>
<dbReference type="InterPro" id="IPR036236">
    <property type="entry name" value="Znf_C2H2_sf"/>
</dbReference>
<dbReference type="InterPro" id="IPR050688">
    <property type="entry name" value="Zinc_finger/UBP_domain"/>
</dbReference>
<dbReference type="InterPro" id="IPR013087">
    <property type="entry name" value="Znf_C2H2_type"/>
</dbReference>
<dbReference type="AlphaFoldDB" id="A0A0C9ZJ16"/>
<feature type="region of interest" description="Disordered" evidence="11">
    <location>
        <begin position="135"/>
        <end position="156"/>
    </location>
</feature>
<dbReference type="PROSITE" id="PS50157">
    <property type="entry name" value="ZINC_FINGER_C2H2_2"/>
    <property type="match status" value="2"/>
</dbReference>
<feature type="region of interest" description="Disordered" evidence="11">
    <location>
        <begin position="69"/>
        <end position="88"/>
    </location>
</feature>
<name>A0A0C9ZJ16_9AGAM</name>
<reference evidence="13 14" key="1">
    <citation type="submission" date="2014-04" db="EMBL/GenBank/DDBJ databases">
        <authorList>
            <consortium name="DOE Joint Genome Institute"/>
            <person name="Kuo A."/>
            <person name="Kohler A."/>
            <person name="Costa M.D."/>
            <person name="Nagy L.G."/>
            <person name="Floudas D."/>
            <person name="Copeland A."/>
            <person name="Barry K.W."/>
            <person name="Cichocki N."/>
            <person name="Veneault-Fourrey C."/>
            <person name="LaButti K."/>
            <person name="Lindquist E.A."/>
            <person name="Lipzen A."/>
            <person name="Lundell T."/>
            <person name="Morin E."/>
            <person name="Murat C."/>
            <person name="Sun H."/>
            <person name="Tunlid A."/>
            <person name="Henrissat B."/>
            <person name="Grigoriev I.V."/>
            <person name="Hibbett D.S."/>
            <person name="Martin F."/>
            <person name="Nordberg H.P."/>
            <person name="Cantor M.N."/>
            <person name="Hua S.X."/>
        </authorList>
    </citation>
    <scope>NUCLEOTIDE SEQUENCE [LARGE SCALE GENOMIC DNA]</scope>
    <source>
        <strain evidence="13 14">441</strain>
    </source>
</reference>
<evidence type="ECO:0000256" key="7">
    <source>
        <dbReference type="ARBA" id="ARBA00023125"/>
    </source>
</evidence>
<dbReference type="SUPFAM" id="SSF57667">
    <property type="entry name" value="beta-beta-alpha zinc fingers"/>
    <property type="match status" value="1"/>
</dbReference>
<keyword evidence="7" id="KW-0238">DNA-binding</keyword>
<gene>
    <name evidence="13" type="ORF">PISMIDRAFT_680290</name>
</gene>
<evidence type="ECO:0000256" key="11">
    <source>
        <dbReference type="SAM" id="MobiDB-lite"/>
    </source>
</evidence>
<sequence>MARPAVPLPSIRDIFPEMSIPSNPLHSTQTPRTPSANYPEPLTTHPISPTCGRPANSPDARHPNAAISFQYPQAPPSSPSISPNDVAARPSQLLEPHSLPSPRHMNPPKCPPSYSFNVLRADPVTASLEHVASSTTLRHRGVTSNSPTAQTGAGVTNGSAPAFRVAMAPMDQRPSQRHKLPVQPIIRSTRNPSSPTTFRDSDLPLHMRSNHSSVLSFSVSDPPSSASTIMSHDGRRSYLRSAEIMTTPLSGEGRGKKHQCPHCGKRFNRPSSMKIHVNTHTGAKPYRCPFPGCGREFNVNSNMRRHWRNHSRSGTGVLSDGGDIPFDAYPHTTAYQTGQPRMLQGGLGSHPPLMSPPATNSSLSDSEEDDEEGYSEDEGSPPGTDADGDVVMGGLGRRRHSIAGEARFSVSGTPNWKRPISSEAAPVSTRAAHGPSPHPSAAHAKTPPHSSTHAPHESPGSQSEFIYKPSLPAYALSCTDTRVSTVLRPAFTQNVGRWAIPTDTRVRGG</sequence>
<feature type="domain" description="C2H2-type" evidence="12">
    <location>
        <begin position="258"/>
        <end position="285"/>
    </location>
</feature>
<evidence type="ECO:0000256" key="10">
    <source>
        <dbReference type="PROSITE-ProRule" id="PRU00042"/>
    </source>
</evidence>
<dbReference type="GO" id="GO:0008270">
    <property type="term" value="F:zinc ion binding"/>
    <property type="evidence" value="ECO:0007669"/>
    <property type="project" value="UniProtKB-KW"/>
</dbReference>
<dbReference type="GO" id="GO:0003677">
    <property type="term" value="F:DNA binding"/>
    <property type="evidence" value="ECO:0007669"/>
    <property type="project" value="UniProtKB-KW"/>
</dbReference>
<feature type="region of interest" description="Disordered" evidence="11">
    <location>
        <begin position="338"/>
        <end position="465"/>
    </location>
</feature>
<keyword evidence="4 10" id="KW-0863">Zinc-finger</keyword>
<evidence type="ECO:0000256" key="5">
    <source>
        <dbReference type="ARBA" id="ARBA00022833"/>
    </source>
</evidence>
<evidence type="ECO:0000256" key="3">
    <source>
        <dbReference type="ARBA" id="ARBA00022737"/>
    </source>
</evidence>
<dbReference type="GO" id="GO:0005634">
    <property type="term" value="C:nucleus"/>
    <property type="evidence" value="ECO:0007669"/>
    <property type="project" value="UniProtKB-SubCell"/>
</dbReference>
<evidence type="ECO:0000256" key="9">
    <source>
        <dbReference type="ARBA" id="ARBA00023242"/>
    </source>
</evidence>
<evidence type="ECO:0000256" key="2">
    <source>
        <dbReference type="ARBA" id="ARBA00022723"/>
    </source>
</evidence>
<keyword evidence="8" id="KW-0804">Transcription</keyword>
<keyword evidence="6" id="KW-0805">Transcription regulation</keyword>
<accession>A0A0C9ZJ16</accession>
<dbReference type="PANTHER" id="PTHR24403">
    <property type="entry name" value="ZINC FINGER PROTEIN"/>
    <property type="match status" value="1"/>
</dbReference>
<proteinExistence type="predicted"/>
<evidence type="ECO:0000256" key="4">
    <source>
        <dbReference type="ARBA" id="ARBA00022771"/>
    </source>
</evidence>